<gene>
    <name evidence="7" type="ORF">ACEWY4_010482</name>
</gene>
<dbReference type="GO" id="GO:0005524">
    <property type="term" value="F:ATP binding"/>
    <property type="evidence" value="ECO:0007669"/>
    <property type="project" value="UniProtKB-KW"/>
</dbReference>
<proteinExistence type="predicted"/>
<dbReference type="Gene3D" id="3.40.50.300">
    <property type="entry name" value="P-loop containing nucleotide triphosphate hydrolases"/>
    <property type="match status" value="1"/>
</dbReference>
<evidence type="ECO:0000313" key="7">
    <source>
        <dbReference type="EMBL" id="KAL2093170.1"/>
    </source>
</evidence>
<comment type="caution">
    <text evidence="7">The sequence shown here is derived from an EMBL/GenBank/DDBJ whole genome shotgun (WGS) entry which is preliminary data.</text>
</comment>
<dbReference type="SMART" id="SM00367">
    <property type="entry name" value="LRR_CC"/>
    <property type="match status" value="7"/>
</dbReference>
<dbReference type="InterPro" id="IPR006553">
    <property type="entry name" value="Leu-rich_rpt_Cys-con_subtyp"/>
</dbReference>
<reference evidence="7 8" key="1">
    <citation type="submission" date="2024-09" db="EMBL/GenBank/DDBJ databases">
        <title>A chromosome-level genome assembly of Gray's grenadier anchovy, Coilia grayii.</title>
        <authorList>
            <person name="Fu Z."/>
        </authorList>
    </citation>
    <scope>NUCLEOTIDE SEQUENCE [LARGE SCALE GENOMIC DNA]</scope>
    <source>
        <strain evidence="7">G4</strain>
        <tissue evidence="7">Muscle</tissue>
    </source>
</reference>
<dbReference type="InterPro" id="IPR041267">
    <property type="entry name" value="NLRP_HD2"/>
</dbReference>
<evidence type="ECO:0000259" key="6">
    <source>
        <dbReference type="PROSITE" id="PS50837"/>
    </source>
</evidence>
<feature type="region of interest" description="Disordered" evidence="5">
    <location>
        <begin position="977"/>
        <end position="1001"/>
    </location>
</feature>
<evidence type="ECO:0000256" key="4">
    <source>
        <dbReference type="ARBA" id="ARBA00022840"/>
    </source>
</evidence>
<dbReference type="SUPFAM" id="SSF52540">
    <property type="entry name" value="P-loop containing nucleoside triphosphate hydrolases"/>
    <property type="match status" value="1"/>
</dbReference>
<dbReference type="Gene3D" id="1.10.533.20">
    <property type="match status" value="1"/>
</dbReference>
<keyword evidence="2" id="KW-0677">Repeat</keyword>
<dbReference type="Pfam" id="PF17776">
    <property type="entry name" value="NLRC4_HD2"/>
    <property type="match status" value="1"/>
</dbReference>
<dbReference type="Gene3D" id="3.80.10.10">
    <property type="entry name" value="Ribonuclease Inhibitor"/>
    <property type="match status" value="6"/>
</dbReference>
<feature type="domain" description="NACHT" evidence="6">
    <location>
        <begin position="215"/>
        <end position="353"/>
    </location>
</feature>
<keyword evidence="4" id="KW-0067">ATP-binding</keyword>
<evidence type="ECO:0000256" key="1">
    <source>
        <dbReference type="ARBA" id="ARBA00022614"/>
    </source>
</evidence>
<keyword evidence="1" id="KW-0433">Leucine-rich repeat</keyword>
<evidence type="ECO:0000256" key="2">
    <source>
        <dbReference type="ARBA" id="ARBA00022737"/>
    </source>
</evidence>
<dbReference type="InterPro" id="IPR001611">
    <property type="entry name" value="Leu-rich_rpt"/>
</dbReference>
<dbReference type="Pfam" id="PF05729">
    <property type="entry name" value="NACHT"/>
    <property type="match status" value="1"/>
</dbReference>
<keyword evidence="3" id="KW-0547">Nucleotide-binding</keyword>
<name>A0ABD1K225_9TELE</name>
<dbReference type="PROSITE" id="PS50837">
    <property type="entry name" value="NACHT"/>
    <property type="match status" value="1"/>
</dbReference>
<dbReference type="SUPFAM" id="SSF52047">
    <property type="entry name" value="RNI-like"/>
    <property type="match status" value="3"/>
</dbReference>
<evidence type="ECO:0000256" key="5">
    <source>
        <dbReference type="SAM" id="MobiDB-lite"/>
    </source>
</evidence>
<dbReference type="Pfam" id="PF13516">
    <property type="entry name" value="LRR_6"/>
    <property type="match status" value="3"/>
</dbReference>
<dbReference type="SMART" id="SM00368">
    <property type="entry name" value="LRR_RI"/>
    <property type="match status" value="12"/>
</dbReference>
<dbReference type="InterPro" id="IPR032675">
    <property type="entry name" value="LRR_dom_sf"/>
</dbReference>
<protein>
    <recommendedName>
        <fullName evidence="6">NACHT domain-containing protein</fullName>
    </recommendedName>
</protein>
<keyword evidence="8" id="KW-1185">Reference proteome</keyword>
<dbReference type="InterPro" id="IPR027417">
    <property type="entry name" value="P-loop_NTPase"/>
</dbReference>
<dbReference type="Proteomes" id="UP001591681">
    <property type="component" value="Unassembled WGS sequence"/>
</dbReference>
<sequence length="1775" mass="196725">MEDADPEDSVVRVLEQQRLSLVDVLSVQEPRVLSQLLELVKSPGAREQLLRLGSPTERAAGLVDYFQNVGPKECGRFLETVCMACEGIPMHLESQLMSVSGSVTGDIGYQTSTSRSTTVPSCVKRSRLDHIQNYTDATKSFLLQKHQRVTSNVVREVRLDETWVSLRRRIVSRGRDRAARLQATTHTASSDLQDSEEGSVEDRVAVTSLLKTSSQATVLLGAAGSGKTLLMYSLAQRWAQDAYPDLKLLFLLEFRQLNSISHPVSLRDLLFRFFLPANSDEQAEAVLSYIISNPEKVCFIFDGYDEFRDKFTNPRDLRDLFDPCRPIPMADLLSGLCSQKILPQCTLLVTCRPRDIADLFDVTGSRVGELLGFDREHIREYACHYFRGRDELLAEEAVRHLTSSRHLLAMCHVPALCHICCVCLDHLFFQDGAGRAALLPTTLTQVYFQILAAFLSRHASYGREAVHTGGVAITHALPKLGGRIQELGRLALEGLEESRIVFPMERLRPELAEFGTRTGLLYSVDLMQGDGSSQPGVSFMHLTMQEFLAALHLMTSSEVSEAQFKTKLTLKTRWTAKNEPKTVFTDSLQLYLCGFLASDCTPHLAQLAGGGAKQQVVQRRRSQVVRVLESFAGSATLSGPKVVELCRCTHESQDVRLAAKVGSRQSFELRNIRLTPLDLEALAFVASAAEESVALDFGGCSMEPECLALLDGCRNVEVLIFRSRKYNDEFAEALSAVIPNLQPLKRLQFINAKLTDAGADKLVQALTKCPLIEHVDLSNNLITDRCLKRMMDIFPKLSNLTTVLLGRNIYTWSGLFKLVEKTMNCDTLQCVLIKGASAVEKAEEVHQFSLHFISRQSVNNLKNLDQEGETSKTLVWTNYSLSATHLKALYNVLKHCPGLTKLDVSRNSLGNKGVKELLSLLPSLGSIQEVIISENGVDMDGMVLIADLLSTCPQLIQVDASHCGDQKLILACLPSKSKPTTAPRQTRSHRRSLDSNYTEQNTHHLRKTFRLVHSDIQPASMDRLCKALGKFPGMFDLDFSSGIFEDSTIDELVKNLPTMTGLQLLSLSHVQTSTDGALMLVRSLADCPRVQAVELRPRGEAFIEFLEAKAEQATCKFTQYKLTIRNVEELSGILEHCARISDLDLSSNLLRDEGVQVLMDWLPKLHIGRSVNLNDNGLTQAGALHLVNSISTCEKVVAVEVSLGDEERSLIHFKRESAQEKSLSLKECNFRAEHLQRLVEILLTCPRLVQLELSCNTLHSESLSILNSLAQLRSLRNLEMRKNGLCSEVIEKLFQHVSHHQPQWTIRIEERWMKGEAVVALVVGCINVNSNIQEIGVTNSLLTVSLTGNSSVVNHSLSLQRCGYSNNSVATGSALKSIRFANSDVRGHHLRVLEPVLVHSALLQEIDLHTEQSTEDEISVIVAALRRSPNLESISLSGYLISDEGAMELRSTFPSLPCLKHLKLSQCSGWSSSGAEDLVLGVAQCSSLEGLRLGHLVLPKAAMNCLAQGLRHMTSVRSLRLSSVSIETSTPEEWNTTVQPLMASLQGCTGMEQIELEAMRLGEWGVQELVKHIPTWTQLRHISLAENYMSDSAGETLLHSLAHCPALEELNLSKNRLGCASAVQLGKVLSHLTRLRVLNLSENPVTAEGAMSLSAGLTNLKHLTKLHLTAIGTPDLTSIADSLRHCTNIEDVSMAWNNCGDEVALKLAEVLPKCVKLRRLDLESNRIHVEGAKSLAESLRFSFTVEVVRLWRNPISRDEEHALRATEPRISFSPT</sequence>
<organism evidence="7 8">
    <name type="scientific">Coilia grayii</name>
    <name type="common">Gray's grenadier anchovy</name>
    <dbReference type="NCBI Taxonomy" id="363190"/>
    <lineage>
        <taxon>Eukaryota</taxon>
        <taxon>Metazoa</taxon>
        <taxon>Chordata</taxon>
        <taxon>Craniata</taxon>
        <taxon>Vertebrata</taxon>
        <taxon>Euteleostomi</taxon>
        <taxon>Actinopterygii</taxon>
        <taxon>Neopterygii</taxon>
        <taxon>Teleostei</taxon>
        <taxon>Clupei</taxon>
        <taxon>Clupeiformes</taxon>
        <taxon>Clupeoidei</taxon>
        <taxon>Engraulidae</taxon>
        <taxon>Coilinae</taxon>
        <taxon>Coilia</taxon>
    </lineage>
</organism>
<dbReference type="EMBL" id="JBHFQA010000009">
    <property type="protein sequence ID" value="KAL2093170.1"/>
    <property type="molecule type" value="Genomic_DNA"/>
</dbReference>
<dbReference type="PANTHER" id="PTHR47189:SF1">
    <property type="entry name" value="MHC CLASS II TRANSACTIVATOR"/>
    <property type="match status" value="1"/>
</dbReference>
<evidence type="ECO:0000313" key="8">
    <source>
        <dbReference type="Proteomes" id="UP001591681"/>
    </source>
</evidence>
<accession>A0ABD1K225</accession>
<dbReference type="InterPro" id="IPR007111">
    <property type="entry name" value="NACHT_NTPase"/>
</dbReference>
<evidence type="ECO:0000256" key="3">
    <source>
        <dbReference type="ARBA" id="ARBA00022741"/>
    </source>
</evidence>
<dbReference type="PANTHER" id="PTHR47189">
    <property type="entry name" value="MHC CLASS II TRANSACTIVATOR"/>
    <property type="match status" value="1"/>
</dbReference>